<feature type="transmembrane region" description="Helical" evidence="1">
    <location>
        <begin position="20"/>
        <end position="44"/>
    </location>
</feature>
<evidence type="ECO:0000256" key="1">
    <source>
        <dbReference type="SAM" id="Phobius"/>
    </source>
</evidence>
<keyword evidence="1" id="KW-1133">Transmembrane helix</keyword>
<dbReference type="Proteomes" id="UP001375382">
    <property type="component" value="Unassembled WGS sequence"/>
</dbReference>
<reference evidence="2 3" key="1">
    <citation type="journal article" date="2023" name="Ecotoxicol. Environ. Saf.">
        <title>Mercury remediation potential of mercury-resistant strain Rheinheimera metallidurans sp. nov. isolated from a municipal waste dumping site.</title>
        <authorList>
            <person name="Yadav V."/>
            <person name="Manjhi A."/>
            <person name="Vadakedath N."/>
        </authorList>
    </citation>
    <scope>NUCLEOTIDE SEQUENCE [LARGE SCALE GENOMIC DNA]</scope>
    <source>
        <strain evidence="2 3">E-49</strain>
    </source>
</reference>
<proteinExistence type="predicted"/>
<dbReference type="RefSeq" id="WP_335737760.1">
    <property type="nucleotide sequence ID" value="NZ_JALAAR010000025.1"/>
</dbReference>
<keyword evidence="3" id="KW-1185">Reference proteome</keyword>
<comment type="caution">
    <text evidence="2">The sequence shown here is derived from an EMBL/GenBank/DDBJ whole genome shotgun (WGS) entry which is preliminary data.</text>
</comment>
<keyword evidence="1" id="KW-0812">Transmembrane</keyword>
<dbReference type="EMBL" id="JALAAR010000025">
    <property type="protein sequence ID" value="MEH8019364.1"/>
    <property type="molecule type" value="Genomic_DNA"/>
</dbReference>
<name>A0ABU8CC14_9GAMM</name>
<accession>A0ABU8CC14</accession>
<protein>
    <submittedName>
        <fullName evidence="2">Uncharacterized protein</fullName>
    </submittedName>
</protein>
<evidence type="ECO:0000313" key="3">
    <source>
        <dbReference type="Proteomes" id="UP001375382"/>
    </source>
</evidence>
<keyword evidence="1" id="KW-0472">Membrane</keyword>
<gene>
    <name evidence="2" type="ORF">MN202_19190</name>
</gene>
<evidence type="ECO:0000313" key="2">
    <source>
        <dbReference type="EMBL" id="MEH8019364.1"/>
    </source>
</evidence>
<sequence length="49" mass="5397">MTKKTQKAARRTNTQLMRGIYLAVIIGIVAIVVIVTLESIVAILRDTVN</sequence>
<organism evidence="2 3">
    <name type="scientific">Rheinheimera muenzenbergensis</name>
    <dbReference type="NCBI Taxonomy" id="1193628"/>
    <lineage>
        <taxon>Bacteria</taxon>
        <taxon>Pseudomonadati</taxon>
        <taxon>Pseudomonadota</taxon>
        <taxon>Gammaproteobacteria</taxon>
        <taxon>Chromatiales</taxon>
        <taxon>Chromatiaceae</taxon>
        <taxon>Rheinheimera</taxon>
    </lineage>
</organism>